<dbReference type="InterPro" id="IPR036388">
    <property type="entry name" value="WH-like_DNA-bd_sf"/>
</dbReference>
<organism evidence="4 5">
    <name type="scientific">Thermus aquaticus</name>
    <dbReference type="NCBI Taxonomy" id="271"/>
    <lineage>
        <taxon>Bacteria</taxon>
        <taxon>Thermotogati</taxon>
        <taxon>Deinococcota</taxon>
        <taxon>Deinococci</taxon>
        <taxon>Thermales</taxon>
        <taxon>Thermaceae</taxon>
        <taxon>Thermus</taxon>
    </lineage>
</organism>
<protein>
    <submittedName>
        <fullName evidence="4">HTH domain protein</fullName>
    </submittedName>
</protein>
<dbReference type="InterPro" id="IPR013196">
    <property type="entry name" value="HTH_11"/>
</dbReference>
<evidence type="ECO:0000259" key="2">
    <source>
        <dbReference type="Pfam" id="PF13280"/>
    </source>
</evidence>
<dbReference type="InterPro" id="IPR028349">
    <property type="entry name" value="PafC-like"/>
</dbReference>
<dbReference type="InterPro" id="IPR036390">
    <property type="entry name" value="WH_DNA-bd_sf"/>
</dbReference>
<evidence type="ECO:0000259" key="1">
    <source>
        <dbReference type="Pfam" id="PF08279"/>
    </source>
</evidence>
<dbReference type="EMBL" id="LHCI01000106">
    <property type="protein sequence ID" value="KOX90663.1"/>
    <property type="molecule type" value="Genomic_DNA"/>
</dbReference>
<name>A0A0N0BM89_THEAQ</name>
<gene>
    <name evidence="4" type="ORF">BVI061214_01857</name>
</gene>
<feature type="domain" description="WYL" evidence="2">
    <location>
        <begin position="128"/>
        <end position="198"/>
    </location>
</feature>
<dbReference type="Proteomes" id="UP000037685">
    <property type="component" value="Unassembled WGS sequence"/>
</dbReference>
<evidence type="ECO:0000259" key="3">
    <source>
        <dbReference type="Pfam" id="PF25583"/>
    </source>
</evidence>
<dbReference type="Gene3D" id="1.10.10.10">
    <property type="entry name" value="Winged helix-like DNA-binding domain superfamily/Winged helix DNA-binding domain"/>
    <property type="match status" value="1"/>
</dbReference>
<comment type="caution">
    <text evidence="4">The sequence shown here is derived from an EMBL/GenBank/DDBJ whole genome shotgun (WGS) entry which is preliminary data.</text>
</comment>
<evidence type="ECO:0000313" key="5">
    <source>
        <dbReference type="Proteomes" id="UP000037685"/>
    </source>
</evidence>
<dbReference type="PANTHER" id="PTHR34580">
    <property type="match status" value="1"/>
</dbReference>
<proteinExistence type="predicted"/>
<dbReference type="Pfam" id="PF25583">
    <property type="entry name" value="WCX"/>
    <property type="match status" value="1"/>
</dbReference>
<evidence type="ECO:0000313" key="4">
    <source>
        <dbReference type="EMBL" id="KOX90663.1"/>
    </source>
</evidence>
<dbReference type="InterPro" id="IPR057727">
    <property type="entry name" value="WCX_dom"/>
</dbReference>
<dbReference type="Pfam" id="PF08279">
    <property type="entry name" value="HTH_11"/>
    <property type="match status" value="1"/>
</dbReference>
<sequence length="329" mass="37538">MGQEAKSARLLALADLLKLRPYRVTELARRFGVSERTVERDLEALKALGQPVERLRRGVYVIRDLPPPLHPIEALALFAAGRLIYHQAPTRQYRSALEKLARALPQPLRELLLKSAEGLEARNGDSRTLELVARALLERRVLAFEYRSGGSKNWRPKELLVYFLEANRTNLGLYAIGYERSFHKAVHTFKLSRMRNARLLDETYEIPQDFDPRTYLRQAWGVVGVREKGVEVRLRFAPEAAWRVLEGDYPGLHLEAELPDGSLLARLEAAPFKDGVPYEVLAWIQSFGPRVEVLSPPELRHLWLEEAKRLLELYGTRHEVSGTPLKVGA</sequence>
<dbReference type="PANTHER" id="PTHR34580:SF1">
    <property type="entry name" value="PROTEIN PAFC"/>
    <property type="match status" value="1"/>
</dbReference>
<dbReference type="SUPFAM" id="SSF46785">
    <property type="entry name" value="Winged helix' DNA-binding domain"/>
    <property type="match status" value="1"/>
</dbReference>
<dbReference type="AlphaFoldDB" id="A0A0N0BM89"/>
<dbReference type="InterPro" id="IPR026881">
    <property type="entry name" value="WYL_dom"/>
</dbReference>
<accession>A0A0N0BM89</accession>
<dbReference type="PIRSF" id="PIRSF016838">
    <property type="entry name" value="PafC"/>
    <property type="match status" value="1"/>
</dbReference>
<dbReference type="InterPro" id="IPR051534">
    <property type="entry name" value="CBASS_pafABC_assoc_protein"/>
</dbReference>
<reference evidence="4 5" key="1">
    <citation type="submission" date="2015-07" db="EMBL/GenBank/DDBJ databases">
        <authorList>
            <person name="Noorani M."/>
        </authorList>
    </citation>
    <scope>NUCLEOTIDE SEQUENCE [LARGE SCALE GENOMIC DNA]</scope>
    <source>
        <strain evidence="5">ATCC 25104 / DSM 625 / JCM 10724 / NBRC 103206 / NCIMB 11243 / YT-1</strain>
    </source>
</reference>
<dbReference type="PROSITE" id="PS52050">
    <property type="entry name" value="WYL"/>
    <property type="match status" value="1"/>
</dbReference>
<feature type="domain" description="WCX" evidence="3">
    <location>
        <begin position="230"/>
        <end position="311"/>
    </location>
</feature>
<dbReference type="RefSeq" id="WP_053768175.1">
    <property type="nucleotide sequence ID" value="NZ_LHCI01000106.1"/>
</dbReference>
<dbReference type="PATRIC" id="fig|271.14.peg.1930"/>
<dbReference type="Pfam" id="PF13280">
    <property type="entry name" value="WYL"/>
    <property type="match status" value="1"/>
</dbReference>
<feature type="domain" description="Helix-turn-helix type 11" evidence="1">
    <location>
        <begin position="12"/>
        <end position="58"/>
    </location>
</feature>